<gene>
    <name evidence="2" type="ORF">CONCODRAFT_10351</name>
</gene>
<feature type="transmembrane region" description="Helical" evidence="1">
    <location>
        <begin position="59"/>
        <end position="83"/>
    </location>
</feature>
<name>A0A137NY08_CONC2</name>
<organism evidence="2 3">
    <name type="scientific">Conidiobolus coronatus (strain ATCC 28846 / CBS 209.66 / NRRL 28638)</name>
    <name type="common">Delacroixia coronata</name>
    <dbReference type="NCBI Taxonomy" id="796925"/>
    <lineage>
        <taxon>Eukaryota</taxon>
        <taxon>Fungi</taxon>
        <taxon>Fungi incertae sedis</taxon>
        <taxon>Zoopagomycota</taxon>
        <taxon>Entomophthoromycotina</taxon>
        <taxon>Entomophthoromycetes</taxon>
        <taxon>Entomophthorales</taxon>
        <taxon>Ancylistaceae</taxon>
        <taxon>Conidiobolus</taxon>
    </lineage>
</organism>
<sequence>REQSKKAQIELGLDPAKVQKEVNSTIIKSLSIIVASTLANGPYTLILFLQIASSAFQTPAMFVVGTILINLNITLNSLILINMKPELLKDIKKMYGFRSE</sequence>
<keyword evidence="1" id="KW-0812">Transmembrane</keyword>
<protein>
    <submittedName>
        <fullName evidence="2">Uncharacterized protein</fullName>
    </submittedName>
</protein>
<dbReference type="EMBL" id="KQ964628">
    <property type="protein sequence ID" value="KXN67551.1"/>
    <property type="molecule type" value="Genomic_DNA"/>
</dbReference>
<feature type="non-terminal residue" evidence="2">
    <location>
        <position position="1"/>
    </location>
</feature>
<keyword evidence="1" id="KW-0472">Membrane</keyword>
<evidence type="ECO:0000313" key="3">
    <source>
        <dbReference type="Proteomes" id="UP000070444"/>
    </source>
</evidence>
<dbReference type="Proteomes" id="UP000070444">
    <property type="component" value="Unassembled WGS sequence"/>
</dbReference>
<accession>A0A137NY08</accession>
<reference evidence="2 3" key="1">
    <citation type="journal article" date="2015" name="Genome Biol. Evol.">
        <title>Phylogenomic analyses indicate that early fungi evolved digesting cell walls of algal ancestors of land plants.</title>
        <authorList>
            <person name="Chang Y."/>
            <person name="Wang S."/>
            <person name="Sekimoto S."/>
            <person name="Aerts A.L."/>
            <person name="Choi C."/>
            <person name="Clum A."/>
            <person name="LaButti K.M."/>
            <person name="Lindquist E.A."/>
            <person name="Yee Ngan C."/>
            <person name="Ohm R.A."/>
            <person name="Salamov A.A."/>
            <person name="Grigoriev I.V."/>
            <person name="Spatafora J.W."/>
            <person name="Berbee M.L."/>
        </authorList>
    </citation>
    <scope>NUCLEOTIDE SEQUENCE [LARGE SCALE GENOMIC DNA]</scope>
    <source>
        <strain evidence="2 3">NRRL 28638</strain>
    </source>
</reference>
<evidence type="ECO:0000313" key="2">
    <source>
        <dbReference type="EMBL" id="KXN67551.1"/>
    </source>
</evidence>
<keyword evidence="3" id="KW-1185">Reference proteome</keyword>
<dbReference type="Gene3D" id="1.20.1070.10">
    <property type="entry name" value="Rhodopsin 7-helix transmembrane proteins"/>
    <property type="match status" value="1"/>
</dbReference>
<dbReference type="AlphaFoldDB" id="A0A137NY08"/>
<proteinExistence type="predicted"/>
<feature type="transmembrane region" description="Helical" evidence="1">
    <location>
        <begin position="30"/>
        <end position="53"/>
    </location>
</feature>
<keyword evidence="1" id="KW-1133">Transmembrane helix</keyword>
<evidence type="ECO:0000256" key="1">
    <source>
        <dbReference type="SAM" id="Phobius"/>
    </source>
</evidence>